<sequence>SLNLWHHRGDRRFRPIYEEDFSDYLKNHFLDDLTSDIIIHREVVIDPSSRTDIFIDLINNESNLEENRIISVIIEIKCSWHNELDTAMETQLCEQYMITRGYRYGMYLVGWFTSQYWDLSCNRYSETPGAYNSIEDLRNYLQIQAESLSNSGISIRSSVIDCSLNEIRTGTYR</sequence>
<reference evidence="1" key="1">
    <citation type="journal article" date="2015" name="Nature">
        <title>Complex archaea that bridge the gap between prokaryotes and eukaryotes.</title>
        <authorList>
            <person name="Spang A."/>
            <person name="Saw J.H."/>
            <person name="Jorgensen S.L."/>
            <person name="Zaremba-Niedzwiedzka K."/>
            <person name="Martijn J."/>
            <person name="Lind A.E."/>
            <person name="van Eijk R."/>
            <person name="Schleper C."/>
            <person name="Guy L."/>
            <person name="Ettema T.J."/>
        </authorList>
    </citation>
    <scope>NUCLEOTIDE SEQUENCE</scope>
</reference>
<evidence type="ECO:0000313" key="1">
    <source>
        <dbReference type="EMBL" id="KKL23173.1"/>
    </source>
</evidence>
<protein>
    <submittedName>
        <fullName evidence="1">Uncharacterized protein</fullName>
    </submittedName>
</protein>
<proteinExistence type="predicted"/>
<gene>
    <name evidence="1" type="ORF">LCGC14_2428040</name>
</gene>
<dbReference type="AlphaFoldDB" id="A0A0F9EGR2"/>
<comment type="caution">
    <text evidence="1">The sequence shown here is derived from an EMBL/GenBank/DDBJ whole genome shotgun (WGS) entry which is preliminary data.</text>
</comment>
<organism evidence="1">
    <name type="scientific">marine sediment metagenome</name>
    <dbReference type="NCBI Taxonomy" id="412755"/>
    <lineage>
        <taxon>unclassified sequences</taxon>
        <taxon>metagenomes</taxon>
        <taxon>ecological metagenomes</taxon>
    </lineage>
</organism>
<dbReference type="EMBL" id="LAZR01037072">
    <property type="protein sequence ID" value="KKL23173.1"/>
    <property type="molecule type" value="Genomic_DNA"/>
</dbReference>
<accession>A0A0F9EGR2</accession>
<feature type="non-terminal residue" evidence="1">
    <location>
        <position position="1"/>
    </location>
</feature>
<name>A0A0F9EGR2_9ZZZZ</name>